<evidence type="ECO:0000313" key="2">
    <source>
        <dbReference type="EMBL" id="PON59862.1"/>
    </source>
</evidence>
<organism evidence="2 3">
    <name type="scientific">Trema orientale</name>
    <name type="common">Charcoal tree</name>
    <name type="synonym">Celtis orientalis</name>
    <dbReference type="NCBI Taxonomy" id="63057"/>
    <lineage>
        <taxon>Eukaryota</taxon>
        <taxon>Viridiplantae</taxon>
        <taxon>Streptophyta</taxon>
        <taxon>Embryophyta</taxon>
        <taxon>Tracheophyta</taxon>
        <taxon>Spermatophyta</taxon>
        <taxon>Magnoliopsida</taxon>
        <taxon>eudicotyledons</taxon>
        <taxon>Gunneridae</taxon>
        <taxon>Pentapetalae</taxon>
        <taxon>rosids</taxon>
        <taxon>fabids</taxon>
        <taxon>Rosales</taxon>
        <taxon>Cannabaceae</taxon>
        <taxon>Trema</taxon>
    </lineage>
</organism>
<reference evidence="3" key="1">
    <citation type="submission" date="2016-06" db="EMBL/GenBank/DDBJ databases">
        <title>Parallel loss of symbiosis genes in relatives of nitrogen-fixing non-legume Parasponia.</title>
        <authorList>
            <person name="Van Velzen R."/>
            <person name="Holmer R."/>
            <person name="Bu F."/>
            <person name="Rutten L."/>
            <person name="Van Zeijl A."/>
            <person name="Liu W."/>
            <person name="Santuari L."/>
            <person name="Cao Q."/>
            <person name="Sharma T."/>
            <person name="Shen D."/>
            <person name="Roswanjaya Y."/>
            <person name="Wardhani T."/>
            <person name="Kalhor M.S."/>
            <person name="Jansen J."/>
            <person name="Van den Hoogen J."/>
            <person name="Gungor B."/>
            <person name="Hartog M."/>
            <person name="Hontelez J."/>
            <person name="Verver J."/>
            <person name="Yang W.-C."/>
            <person name="Schijlen E."/>
            <person name="Repin R."/>
            <person name="Schilthuizen M."/>
            <person name="Schranz E."/>
            <person name="Heidstra R."/>
            <person name="Miyata K."/>
            <person name="Fedorova E."/>
            <person name="Kohlen W."/>
            <person name="Bisseling T."/>
            <person name="Smit S."/>
            <person name="Geurts R."/>
        </authorList>
    </citation>
    <scope>NUCLEOTIDE SEQUENCE [LARGE SCALE GENOMIC DNA]</scope>
    <source>
        <strain evidence="3">cv. RG33-2</strain>
    </source>
</reference>
<evidence type="ECO:0000313" key="3">
    <source>
        <dbReference type="Proteomes" id="UP000237000"/>
    </source>
</evidence>
<keyword evidence="1" id="KW-0732">Signal</keyword>
<dbReference type="InParanoid" id="A0A2P5CFP4"/>
<gene>
    <name evidence="2" type="ORF">TorRG33x02_286640</name>
</gene>
<proteinExistence type="predicted"/>
<dbReference type="Proteomes" id="UP000237000">
    <property type="component" value="Unassembled WGS sequence"/>
</dbReference>
<dbReference type="AlphaFoldDB" id="A0A2P5CFP4"/>
<dbReference type="EMBL" id="JXTC01000370">
    <property type="protein sequence ID" value="PON59862.1"/>
    <property type="molecule type" value="Genomic_DNA"/>
</dbReference>
<feature type="signal peptide" evidence="1">
    <location>
        <begin position="1"/>
        <end position="25"/>
    </location>
</feature>
<comment type="caution">
    <text evidence="2">The sequence shown here is derived from an EMBL/GenBank/DDBJ whole genome shotgun (WGS) entry which is preliminary data.</text>
</comment>
<feature type="chain" id="PRO_5015130556" description="Secreted protein" evidence="1">
    <location>
        <begin position="26"/>
        <end position="114"/>
    </location>
</feature>
<accession>A0A2P5CFP4</accession>
<keyword evidence="3" id="KW-1185">Reference proteome</keyword>
<evidence type="ECO:0008006" key="4">
    <source>
        <dbReference type="Google" id="ProtNLM"/>
    </source>
</evidence>
<sequence>MTCLAVRRRILLWLSLATRATIAIAALKAASTHTRTRWELEINTILSWYGRIPPESEIGIGATGIQRNSLTASLIWCRKDTTFALVPEWKVLFHAFQILSLSTARKEDGLLSLV</sequence>
<protein>
    <recommendedName>
        <fullName evidence="4">Secreted protein</fullName>
    </recommendedName>
</protein>
<name>A0A2P5CFP4_TREOI</name>
<dbReference type="OrthoDB" id="10416011at2759"/>
<evidence type="ECO:0000256" key="1">
    <source>
        <dbReference type="SAM" id="SignalP"/>
    </source>
</evidence>